<proteinExistence type="predicted"/>
<name>A0A9D4BWA1_DREPO</name>
<evidence type="ECO:0000313" key="2">
    <source>
        <dbReference type="Proteomes" id="UP000828390"/>
    </source>
</evidence>
<keyword evidence="2" id="KW-1185">Reference proteome</keyword>
<protein>
    <submittedName>
        <fullName evidence="1">Uncharacterized protein</fullName>
    </submittedName>
</protein>
<sequence length="143" mass="16076">MNKLSDVRHCFYGKRVFIESRRQFFTLPDRLPELTLWSRLSCLEAAGIPSSNIASHSFRRDGATFGYSIGLSPDAIKLRETKRAVAHMFVLPRMLYDDKPANVPPAPPLRPRVSSRALFSMQLIQAVSARSSKCLHVSPSHPP</sequence>
<reference evidence="1" key="1">
    <citation type="journal article" date="2019" name="bioRxiv">
        <title>The Genome of the Zebra Mussel, Dreissena polymorpha: A Resource for Invasive Species Research.</title>
        <authorList>
            <person name="McCartney M.A."/>
            <person name="Auch B."/>
            <person name="Kono T."/>
            <person name="Mallez S."/>
            <person name="Zhang Y."/>
            <person name="Obille A."/>
            <person name="Becker A."/>
            <person name="Abrahante J.E."/>
            <person name="Garbe J."/>
            <person name="Badalamenti J.P."/>
            <person name="Herman A."/>
            <person name="Mangelson H."/>
            <person name="Liachko I."/>
            <person name="Sullivan S."/>
            <person name="Sone E.D."/>
            <person name="Koren S."/>
            <person name="Silverstein K.A.T."/>
            <person name="Beckman K.B."/>
            <person name="Gohl D.M."/>
        </authorList>
    </citation>
    <scope>NUCLEOTIDE SEQUENCE</scope>
    <source>
        <strain evidence="1">Duluth1</strain>
        <tissue evidence="1">Whole animal</tissue>
    </source>
</reference>
<dbReference type="AlphaFoldDB" id="A0A9D4BWA1"/>
<organism evidence="1 2">
    <name type="scientific">Dreissena polymorpha</name>
    <name type="common">Zebra mussel</name>
    <name type="synonym">Mytilus polymorpha</name>
    <dbReference type="NCBI Taxonomy" id="45954"/>
    <lineage>
        <taxon>Eukaryota</taxon>
        <taxon>Metazoa</taxon>
        <taxon>Spiralia</taxon>
        <taxon>Lophotrochozoa</taxon>
        <taxon>Mollusca</taxon>
        <taxon>Bivalvia</taxon>
        <taxon>Autobranchia</taxon>
        <taxon>Heteroconchia</taxon>
        <taxon>Euheterodonta</taxon>
        <taxon>Imparidentia</taxon>
        <taxon>Neoheterodontei</taxon>
        <taxon>Myida</taxon>
        <taxon>Dreissenoidea</taxon>
        <taxon>Dreissenidae</taxon>
        <taxon>Dreissena</taxon>
    </lineage>
</organism>
<evidence type="ECO:0000313" key="1">
    <source>
        <dbReference type="EMBL" id="KAH3711829.1"/>
    </source>
</evidence>
<dbReference type="EMBL" id="JAIWYP010000014">
    <property type="protein sequence ID" value="KAH3711829.1"/>
    <property type="molecule type" value="Genomic_DNA"/>
</dbReference>
<dbReference type="Proteomes" id="UP000828390">
    <property type="component" value="Unassembled WGS sequence"/>
</dbReference>
<accession>A0A9D4BWA1</accession>
<reference evidence="1" key="2">
    <citation type="submission" date="2020-11" db="EMBL/GenBank/DDBJ databases">
        <authorList>
            <person name="McCartney M.A."/>
            <person name="Auch B."/>
            <person name="Kono T."/>
            <person name="Mallez S."/>
            <person name="Becker A."/>
            <person name="Gohl D.M."/>
            <person name="Silverstein K.A.T."/>
            <person name="Koren S."/>
            <person name="Bechman K.B."/>
            <person name="Herman A."/>
            <person name="Abrahante J.E."/>
            <person name="Garbe J."/>
        </authorList>
    </citation>
    <scope>NUCLEOTIDE SEQUENCE</scope>
    <source>
        <strain evidence="1">Duluth1</strain>
        <tissue evidence="1">Whole animal</tissue>
    </source>
</reference>
<gene>
    <name evidence="1" type="ORF">DPMN_071503</name>
</gene>
<comment type="caution">
    <text evidence="1">The sequence shown here is derived from an EMBL/GenBank/DDBJ whole genome shotgun (WGS) entry which is preliminary data.</text>
</comment>